<dbReference type="GO" id="GO:0006508">
    <property type="term" value="P:proteolysis"/>
    <property type="evidence" value="ECO:0007669"/>
    <property type="project" value="InterPro"/>
</dbReference>
<organism evidence="4 5">
    <name type="scientific">Microlunatus soli</name>
    <dbReference type="NCBI Taxonomy" id="630515"/>
    <lineage>
        <taxon>Bacteria</taxon>
        <taxon>Bacillati</taxon>
        <taxon>Actinomycetota</taxon>
        <taxon>Actinomycetes</taxon>
        <taxon>Propionibacteriales</taxon>
        <taxon>Propionibacteriaceae</taxon>
        <taxon>Microlunatus</taxon>
    </lineage>
</organism>
<dbReference type="PANTHER" id="PTHR22946:SF9">
    <property type="entry name" value="POLYKETIDE TRANSFERASE AF380"/>
    <property type="match status" value="1"/>
</dbReference>
<evidence type="ECO:0000259" key="3">
    <source>
        <dbReference type="Pfam" id="PF00326"/>
    </source>
</evidence>
<dbReference type="AlphaFoldDB" id="A0A1H1R1U9"/>
<evidence type="ECO:0000256" key="1">
    <source>
        <dbReference type="ARBA" id="ARBA00008645"/>
    </source>
</evidence>
<dbReference type="PANTHER" id="PTHR22946">
    <property type="entry name" value="DIENELACTONE HYDROLASE DOMAIN-CONTAINING PROTEIN-RELATED"/>
    <property type="match status" value="1"/>
</dbReference>
<dbReference type="Pfam" id="PF00326">
    <property type="entry name" value="Peptidase_S9"/>
    <property type="match status" value="1"/>
</dbReference>
<dbReference type="Gene3D" id="3.40.50.1820">
    <property type="entry name" value="alpha/beta hydrolase"/>
    <property type="match status" value="1"/>
</dbReference>
<reference evidence="4 5" key="1">
    <citation type="submission" date="2016-10" db="EMBL/GenBank/DDBJ databases">
        <authorList>
            <person name="de Groot N.N."/>
        </authorList>
    </citation>
    <scope>NUCLEOTIDE SEQUENCE [LARGE SCALE GENOMIC DNA]</scope>
    <source>
        <strain evidence="4 5">DSM 21800</strain>
    </source>
</reference>
<dbReference type="GO" id="GO:0008236">
    <property type="term" value="F:serine-type peptidase activity"/>
    <property type="evidence" value="ECO:0007669"/>
    <property type="project" value="InterPro"/>
</dbReference>
<dbReference type="Proteomes" id="UP000199103">
    <property type="component" value="Chromosome I"/>
</dbReference>
<feature type="domain" description="Peptidase S9 prolyl oligopeptidase catalytic" evidence="3">
    <location>
        <begin position="100"/>
        <end position="218"/>
    </location>
</feature>
<dbReference type="InterPro" id="IPR050261">
    <property type="entry name" value="FrsA_esterase"/>
</dbReference>
<keyword evidence="2" id="KW-0378">Hydrolase</keyword>
<comment type="similarity">
    <text evidence="1">Belongs to the AB hydrolase superfamily.</text>
</comment>
<dbReference type="SUPFAM" id="SSF53474">
    <property type="entry name" value="alpha/beta-Hydrolases"/>
    <property type="match status" value="1"/>
</dbReference>
<dbReference type="OrthoDB" id="9765647at2"/>
<dbReference type="GO" id="GO:0052689">
    <property type="term" value="F:carboxylic ester hydrolase activity"/>
    <property type="evidence" value="ECO:0007669"/>
    <property type="project" value="UniProtKB-ARBA"/>
</dbReference>
<evidence type="ECO:0000313" key="4">
    <source>
        <dbReference type="EMBL" id="SDS29586.1"/>
    </source>
</evidence>
<proteinExistence type="inferred from homology"/>
<gene>
    <name evidence="4" type="ORF">SAMN04489812_1472</name>
</gene>
<dbReference type="EMBL" id="LT629772">
    <property type="protein sequence ID" value="SDS29586.1"/>
    <property type="molecule type" value="Genomic_DNA"/>
</dbReference>
<keyword evidence="5" id="KW-1185">Reference proteome</keyword>
<evidence type="ECO:0000256" key="2">
    <source>
        <dbReference type="ARBA" id="ARBA00022801"/>
    </source>
</evidence>
<dbReference type="InterPro" id="IPR001375">
    <property type="entry name" value="Peptidase_S9_cat"/>
</dbReference>
<name>A0A1H1R1U9_9ACTN</name>
<protein>
    <submittedName>
        <fullName evidence="4">Prolyl oligopeptidase family protein</fullName>
    </submittedName>
</protein>
<sequence length="263" mass="28069">MTPSTASNRYATSAGLDYRVTGAPGGGPRPTVINLASTADQALGQDFLQAGRFLLPAGYRYVGVELPCHGNSRREGEPEELAGWARRVATGEDFVGPFLDQLTEIVDRLIDDGSSDPRRMAITGTSRGGYLALQAVARDHRLRAVAAYAPVVDLGRLREFDAVDAELIEQWNVLRRVEDLVGRPVFLVIGDRDHRVGTDATISLGSALAAAAEAADRPSQLAMHVLSEPGGHTTPADGARLSAHWLHRVFDQPGGPLTVAGET</sequence>
<accession>A0A1H1R1U9</accession>
<dbReference type="RefSeq" id="WP_157683271.1">
    <property type="nucleotide sequence ID" value="NZ_LT629772.1"/>
</dbReference>
<dbReference type="InterPro" id="IPR029058">
    <property type="entry name" value="AB_hydrolase_fold"/>
</dbReference>
<evidence type="ECO:0000313" key="5">
    <source>
        <dbReference type="Proteomes" id="UP000199103"/>
    </source>
</evidence>